<dbReference type="SUPFAM" id="SSF46689">
    <property type="entry name" value="Homeodomain-like"/>
    <property type="match status" value="1"/>
</dbReference>
<feature type="domain" description="HTH tetR-type" evidence="4">
    <location>
        <begin position="21"/>
        <end position="81"/>
    </location>
</feature>
<dbReference type="GO" id="GO:0000976">
    <property type="term" value="F:transcription cis-regulatory region binding"/>
    <property type="evidence" value="ECO:0007669"/>
    <property type="project" value="TreeGrafter"/>
</dbReference>
<evidence type="ECO:0000256" key="3">
    <source>
        <dbReference type="SAM" id="MobiDB-lite"/>
    </source>
</evidence>
<keyword evidence="6" id="KW-1185">Reference proteome</keyword>
<dbReference type="RefSeq" id="WP_373872762.1">
    <property type="nucleotide sequence ID" value="NZ_BLAY01000014.1"/>
</dbReference>
<accession>A0AAV3X5C5</accession>
<dbReference type="PROSITE" id="PS50977">
    <property type="entry name" value="HTH_TETR_2"/>
    <property type="match status" value="1"/>
</dbReference>
<feature type="region of interest" description="Disordered" evidence="3">
    <location>
        <begin position="1"/>
        <end position="21"/>
    </location>
</feature>
<evidence type="ECO:0000313" key="6">
    <source>
        <dbReference type="Proteomes" id="UP001050975"/>
    </source>
</evidence>
<gene>
    <name evidence="5" type="ORF">MiSe_12740</name>
</gene>
<reference evidence="5" key="1">
    <citation type="submission" date="2019-10" db="EMBL/GenBank/DDBJ databases">
        <title>Draft genome sequece of Microseira wollei NIES-4236.</title>
        <authorList>
            <person name="Yamaguchi H."/>
            <person name="Suzuki S."/>
            <person name="Kawachi M."/>
        </authorList>
    </citation>
    <scope>NUCLEOTIDE SEQUENCE</scope>
    <source>
        <strain evidence="5">NIES-4236</strain>
    </source>
</reference>
<protein>
    <submittedName>
        <fullName evidence="5">Transcriptional regulator, TetR family protein</fullName>
    </submittedName>
</protein>
<dbReference type="EMBL" id="BLAY01000014">
    <property type="protein sequence ID" value="GET36523.1"/>
    <property type="molecule type" value="Genomic_DNA"/>
</dbReference>
<dbReference type="InterPro" id="IPR041669">
    <property type="entry name" value="TetR_C_15"/>
</dbReference>
<dbReference type="GO" id="GO:0003700">
    <property type="term" value="F:DNA-binding transcription factor activity"/>
    <property type="evidence" value="ECO:0007669"/>
    <property type="project" value="TreeGrafter"/>
</dbReference>
<dbReference type="Gene3D" id="1.10.357.10">
    <property type="entry name" value="Tetracycline Repressor, domain 2"/>
    <property type="match status" value="1"/>
</dbReference>
<dbReference type="PRINTS" id="PR00455">
    <property type="entry name" value="HTHTETR"/>
</dbReference>
<dbReference type="Pfam" id="PF00440">
    <property type="entry name" value="TetR_N"/>
    <property type="match status" value="1"/>
</dbReference>
<name>A0AAV3X5C5_9CYAN</name>
<dbReference type="InterPro" id="IPR001647">
    <property type="entry name" value="HTH_TetR"/>
</dbReference>
<dbReference type="AlphaFoldDB" id="A0AAV3X5C5"/>
<comment type="caution">
    <text evidence="5">The sequence shown here is derived from an EMBL/GenBank/DDBJ whole genome shotgun (WGS) entry which is preliminary data.</text>
</comment>
<evidence type="ECO:0000256" key="1">
    <source>
        <dbReference type="ARBA" id="ARBA00023125"/>
    </source>
</evidence>
<evidence type="ECO:0000256" key="2">
    <source>
        <dbReference type="PROSITE-ProRule" id="PRU00335"/>
    </source>
</evidence>
<evidence type="ECO:0000313" key="5">
    <source>
        <dbReference type="EMBL" id="GET36523.1"/>
    </source>
</evidence>
<proteinExistence type="predicted"/>
<sequence length="262" mass="30385">MAETQPGSTPMRRQPKQKRSQQRVEKILLAAAEVFAEVGYEAATTHLIAARAGTAIGSLYQFFPDKLALFHALEARHMERVTAICTQLLPSADRQRPFAEFIDRMVETYAVYFQDPIPRVVYIQYFVAPELFKLFDESFNDQLIQQYAAFLRQWNPLLQVEKSERLAETAHQCYNALLLKALRGEESKRRARYEEIKALLVAYLLPHLEPQQLHQKVMKVMICPHCHSSHLSKNGHRYGKQRYLCKDCGKQFLEHRASQVHV</sequence>
<feature type="DNA-binding region" description="H-T-H motif" evidence="2">
    <location>
        <begin position="44"/>
        <end position="63"/>
    </location>
</feature>
<dbReference type="InterPro" id="IPR009057">
    <property type="entry name" value="Homeodomain-like_sf"/>
</dbReference>
<keyword evidence="1 2" id="KW-0238">DNA-binding</keyword>
<dbReference type="Proteomes" id="UP001050975">
    <property type="component" value="Unassembled WGS sequence"/>
</dbReference>
<dbReference type="InterPro" id="IPR050109">
    <property type="entry name" value="HTH-type_TetR-like_transc_reg"/>
</dbReference>
<evidence type="ECO:0000259" key="4">
    <source>
        <dbReference type="PROSITE" id="PS50977"/>
    </source>
</evidence>
<dbReference type="Pfam" id="PF17918">
    <property type="entry name" value="TetR_C_15"/>
    <property type="match status" value="1"/>
</dbReference>
<dbReference type="PANTHER" id="PTHR30055">
    <property type="entry name" value="HTH-TYPE TRANSCRIPTIONAL REGULATOR RUTR"/>
    <property type="match status" value="1"/>
</dbReference>
<dbReference type="PANTHER" id="PTHR30055:SF226">
    <property type="entry name" value="HTH-TYPE TRANSCRIPTIONAL REGULATOR PKSA"/>
    <property type="match status" value="1"/>
</dbReference>
<organism evidence="5 6">
    <name type="scientific">Microseira wollei NIES-4236</name>
    <dbReference type="NCBI Taxonomy" id="2530354"/>
    <lineage>
        <taxon>Bacteria</taxon>
        <taxon>Bacillati</taxon>
        <taxon>Cyanobacteriota</taxon>
        <taxon>Cyanophyceae</taxon>
        <taxon>Oscillatoriophycideae</taxon>
        <taxon>Aerosakkonematales</taxon>
        <taxon>Aerosakkonemataceae</taxon>
        <taxon>Microseira</taxon>
    </lineage>
</organism>